<dbReference type="Pfam" id="PF01895">
    <property type="entry name" value="PhoU"/>
    <property type="match status" value="2"/>
</dbReference>
<dbReference type="Proteomes" id="UP000823618">
    <property type="component" value="Unassembled WGS sequence"/>
</dbReference>
<feature type="domain" description="PhoU" evidence="7">
    <location>
        <begin position="357"/>
        <end position="443"/>
    </location>
</feature>
<evidence type="ECO:0000256" key="6">
    <source>
        <dbReference type="SAM" id="Phobius"/>
    </source>
</evidence>
<feature type="transmembrane region" description="Helical" evidence="6">
    <location>
        <begin position="179"/>
        <end position="200"/>
    </location>
</feature>
<evidence type="ECO:0000313" key="8">
    <source>
        <dbReference type="EMBL" id="MBO8464347.1"/>
    </source>
</evidence>
<dbReference type="SUPFAM" id="SSF109755">
    <property type="entry name" value="PhoU-like"/>
    <property type="match status" value="1"/>
</dbReference>
<dbReference type="Gene3D" id="1.20.58.220">
    <property type="entry name" value="Phosphate transport system protein phou homolog 2, domain 2"/>
    <property type="match status" value="1"/>
</dbReference>
<comment type="subcellular location">
    <subcellularLocation>
        <location evidence="1">Cell membrane</location>
        <topology evidence="1">Multi-pass membrane protein</topology>
    </subcellularLocation>
</comment>
<keyword evidence="4 6" id="KW-1133">Transmembrane helix</keyword>
<feature type="transmembrane region" description="Helical" evidence="6">
    <location>
        <begin position="49"/>
        <end position="73"/>
    </location>
</feature>
<evidence type="ECO:0000256" key="1">
    <source>
        <dbReference type="ARBA" id="ARBA00004651"/>
    </source>
</evidence>
<dbReference type="Pfam" id="PF02690">
    <property type="entry name" value="Na_Pi_cotrans"/>
    <property type="match status" value="2"/>
</dbReference>
<gene>
    <name evidence="8" type="ORF">IAC13_10490</name>
</gene>
<feature type="transmembrane region" description="Helical" evidence="6">
    <location>
        <begin position="220"/>
        <end position="244"/>
    </location>
</feature>
<feature type="domain" description="PhoU" evidence="7">
    <location>
        <begin position="462"/>
        <end position="544"/>
    </location>
</feature>
<feature type="transmembrane region" description="Helical" evidence="6">
    <location>
        <begin position="296"/>
        <end position="320"/>
    </location>
</feature>
<dbReference type="InterPro" id="IPR003841">
    <property type="entry name" value="Na/Pi_transpt"/>
</dbReference>
<dbReference type="GO" id="GO:0005886">
    <property type="term" value="C:plasma membrane"/>
    <property type="evidence" value="ECO:0007669"/>
    <property type="project" value="UniProtKB-SubCell"/>
</dbReference>
<accession>A0A9D9I1Y0</accession>
<dbReference type="NCBIfam" id="NF037997">
    <property type="entry name" value="Na_Pi_symport"/>
    <property type="match status" value="1"/>
</dbReference>
<evidence type="ECO:0000256" key="4">
    <source>
        <dbReference type="ARBA" id="ARBA00022989"/>
    </source>
</evidence>
<evidence type="ECO:0000259" key="7">
    <source>
        <dbReference type="Pfam" id="PF01895"/>
    </source>
</evidence>
<reference evidence="8" key="1">
    <citation type="submission" date="2020-10" db="EMBL/GenBank/DDBJ databases">
        <authorList>
            <person name="Gilroy R."/>
        </authorList>
    </citation>
    <scope>NUCLEOTIDE SEQUENCE</scope>
    <source>
        <strain evidence="8">E3-2379</strain>
    </source>
</reference>
<dbReference type="GO" id="GO:0005436">
    <property type="term" value="F:sodium:phosphate symporter activity"/>
    <property type="evidence" value="ECO:0007669"/>
    <property type="project" value="InterPro"/>
</dbReference>
<protein>
    <submittedName>
        <fullName evidence="8">Na/Pi cotransporter family protein</fullName>
    </submittedName>
</protein>
<comment type="caution">
    <text evidence="8">The sequence shown here is derived from an EMBL/GenBank/DDBJ whole genome shotgun (WGS) entry which is preliminary data.</text>
</comment>
<dbReference type="PANTHER" id="PTHR10010">
    <property type="entry name" value="SOLUTE CARRIER FAMILY 34 SODIUM PHOSPHATE , MEMBER 2-RELATED"/>
    <property type="match status" value="1"/>
</dbReference>
<feature type="transmembrane region" description="Helical" evidence="6">
    <location>
        <begin position="149"/>
        <end position="167"/>
    </location>
</feature>
<proteinExistence type="predicted"/>
<feature type="transmembrane region" description="Helical" evidence="6">
    <location>
        <begin position="117"/>
        <end position="137"/>
    </location>
</feature>
<keyword evidence="5 6" id="KW-0472">Membrane</keyword>
<evidence type="ECO:0000256" key="2">
    <source>
        <dbReference type="ARBA" id="ARBA00022475"/>
    </source>
</evidence>
<dbReference type="InterPro" id="IPR026022">
    <property type="entry name" value="PhoU_dom"/>
</dbReference>
<feature type="transmembrane region" description="Helical" evidence="6">
    <location>
        <begin position="265"/>
        <end position="284"/>
    </location>
</feature>
<evidence type="ECO:0000256" key="5">
    <source>
        <dbReference type="ARBA" id="ARBA00023136"/>
    </source>
</evidence>
<organism evidence="8 9">
    <name type="scientific">Candidatus Scybalomonas excrementavium</name>
    <dbReference type="NCBI Taxonomy" id="2840943"/>
    <lineage>
        <taxon>Bacteria</taxon>
        <taxon>Bacillati</taxon>
        <taxon>Bacillota</taxon>
        <taxon>Clostridia</taxon>
        <taxon>Lachnospirales</taxon>
        <taxon>Lachnospiraceae</taxon>
        <taxon>Lachnospiraceae incertae sedis</taxon>
        <taxon>Candidatus Scybalomonas</taxon>
    </lineage>
</organism>
<dbReference type="GO" id="GO:0044341">
    <property type="term" value="P:sodium-dependent phosphate transport"/>
    <property type="evidence" value="ECO:0007669"/>
    <property type="project" value="InterPro"/>
</dbReference>
<reference evidence="8" key="2">
    <citation type="journal article" date="2021" name="PeerJ">
        <title>Extensive microbial diversity within the chicken gut microbiome revealed by metagenomics and culture.</title>
        <authorList>
            <person name="Gilroy R."/>
            <person name="Ravi A."/>
            <person name="Getino M."/>
            <person name="Pursley I."/>
            <person name="Horton D.L."/>
            <person name="Alikhan N.F."/>
            <person name="Baker D."/>
            <person name="Gharbi K."/>
            <person name="Hall N."/>
            <person name="Watson M."/>
            <person name="Adriaenssens E.M."/>
            <person name="Foster-Nyarko E."/>
            <person name="Jarju S."/>
            <person name="Secka A."/>
            <person name="Antonio M."/>
            <person name="Oren A."/>
            <person name="Chaudhuri R.R."/>
            <person name="La Ragione R."/>
            <person name="Hildebrand F."/>
            <person name="Pallen M.J."/>
        </authorList>
    </citation>
    <scope>NUCLEOTIDE SEQUENCE</scope>
    <source>
        <strain evidence="8">E3-2379</strain>
    </source>
</reference>
<name>A0A9D9I1Y0_9FIRM</name>
<dbReference type="InterPro" id="IPR038078">
    <property type="entry name" value="PhoU-like_sf"/>
</dbReference>
<keyword evidence="2" id="KW-1003">Cell membrane</keyword>
<dbReference type="EMBL" id="JADIML010000301">
    <property type="protein sequence ID" value="MBO8464347.1"/>
    <property type="molecule type" value="Genomic_DNA"/>
</dbReference>
<dbReference type="AlphaFoldDB" id="A0A9D9I1Y0"/>
<evidence type="ECO:0000313" key="9">
    <source>
        <dbReference type="Proteomes" id="UP000823618"/>
    </source>
</evidence>
<keyword evidence="3 6" id="KW-0812">Transmembrane</keyword>
<evidence type="ECO:0000256" key="3">
    <source>
        <dbReference type="ARBA" id="ARBA00022692"/>
    </source>
</evidence>
<feature type="transmembrane region" description="Helical" evidence="6">
    <location>
        <begin position="6"/>
        <end position="28"/>
    </location>
</feature>
<dbReference type="PANTHER" id="PTHR10010:SF46">
    <property type="entry name" value="SODIUM-DEPENDENT PHOSPHATE TRANSPORT PROTEIN 2B"/>
    <property type="match status" value="1"/>
</dbReference>
<sequence length="595" mass="66177">MDIFSIFTLIGGIGLFLYGISLLGSSLEKIAGNGLEKTLEKLTNNKWKGLALGTIVTGIIQSSAATTIMLVGFVNAGIMKLSQTVPVMMGANIGTTVTGQILRLGDVNGTSNYFMQFLQPSSFAPLVIGIGAAIMLVAKKQKTKDVACLLIGFGILFFGMSTMEGALAPLKESESFRQLFFYFENPILGVLLGLIITAILQSSSASVGLLQAISSTGAVTFSMAAPIVIGMNVGKCITVVLASIGTNKNAKRVVTCDLMMNIINACIYLIVIYTYQSFIGFTFWETAMTRGSIANFHTLFNICTTVILFPFCSVLVKLAYRIIRNDSVSKIDKELALLDDIFLDRPAVALEQCKKVIISMGEAVKENYEIVTSLMEHYDTKKFEQVNENEKFLDKSEKLLSEYLVRVTARGISKENRSLAKEIIHCISDFERMGDHCINIIEVIQYNREQHITFSKHAKAQLRHMEQAVQKVIQLTLDAFVDDESTLASQVEPLEEVIDLMKETLKNEHVMRLQDGKCEVQSGISYIELLTSLERISDHCSNIAFHILQKATMEPTFDIHNIHKTITTEYKEMYHSFLVEYFQPLEKEMLNSISH</sequence>